<feature type="region of interest" description="Disordered" evidence="1">
    <location>
        <begin position="18"/>
        <end position="75"/>
    </location>
</feature>
<keyword evidence="3" id="KW-1185">Reference proteome</keyword>
<dbReference type="EMBL" id="CALTRL010001230">
    <property type="protein sequence ID" value="CAH7671644.1"/>
    <property type="molecule type" value="Genomic_DNA"/>
</dbReference>
<dbReference type="Proteomes" id="UP001153365">
    <property type="component" value="Unassembled WGS sequence"/>
</dbReference>
<name>A0AAV0AQX6_PHAPC</name>
<comment type="caution">
    <text evidence="2">The sequence shown here is derived from an EMBL/GenBank/DDBJ whole genome shotgun (WGS) entry which is preliminary data.</text>
</comment>
<gene>
    <name evidence="2" type="ORF">PPACK8108_LOCUS6441</name>
</gene>
<evidence type="ECO:0000313" key="3">
    <source>
        <dbReference type="Proteomes" id="UP001153365"/>
    </source>
</evidence>
<accession>A0AAV0AQX6</accession>
<evidence type="ECO:0000313" key="2">
    <source>
        <dbReference type="EMBL" id="CAH7671644.1"/>
    </source>
</evidence>
<sequence>MEAELNIDAFALEKGILQSGEDDGGLSQESIEKLSDSDGNEDTCGFQSHVSWSDTSELSSPEPEPRDLQGLMPEFHAPGTWKEKELIQKSLWMRDGVKSRVLAVKEEQSNSGDGLSELPIYLSGAGQQEACRARGELCTPQFK</sequence>
<proteinExistence type="predicted"/>
<dbReference type="AlphaFoldDB" id="A0AAV0AQX6"/>
<organism evidence="2 3">
    <name type="scientific">Phakopsora pachyrhizi</name>
    <name type="common">Asian soybean rust disease fungus</name>
    <dbReference type="NCBI Taxonomy" id="170000"/>
    <lineage>
        <taxon>Eukaryota</taxon>
        <taxon>Fungi</taxon>
        <taxon>Dikarya</taxon>
        <taxon>Basidiomycota</taxon>
        <taxon>Pucciniomycotina</taxon>
        <taxon>Pucciniomycetes</taxon>
        <taxon>Pucciniales</taxon>
        <taxon>Phakopsoraceae</taxon>
        <taxon>Phakopsora</taxon>
    </lineage>
</organism>
<feature type="compositionally biased region" description="Polar residues" evidence="1">
    <location>
        <begin position="45"/>
        <end position="59"/>
    </location>
</feature>
<protein>
    <submittedName>
        <fullName evidence="2">Uncharacterized protein</fullName>
    </submittedName>
</protein>
<evidence type="ECO:0000256" key="1">
    <source>
        <dbReference type="SAM" id="MobiDB-lite"/>
    </source>
</evidence>
<reference evidence="2" key="1">
    <citation type="submission" date="2022-06" db="EMBL/GenBank/DDBJ databases">
        <authorList>
            <consortium name="SYNGENTA / RWTH Aachen University"/>
        </authorList>
    </citation>
    <scope>NUCLEOTIDE SEQUENCE</scope>
</reference>